<sequence>MIDGRGEDKKGFLRGTITYLPLSTKESSHGPMKCEDFSPFPHRSRRCPSRRASQTTLERGQKSADKSLALPRIGASLLIDYENAIIGWAREWIIMHHRRTRASHTKCQKRLQTSENLKLYLYLTTEKKLHTLENASRRCWFKFMATM</sequence>
<evidence type="ECO:0000313" key="2">
    <source>
        <dbReference type="EMBL" id="TXC06693.1"/>
    </source>
</evidence>
<dbReference type="Proteomes" id="UP000321331">
    <property type="component" value="Unassembled WGS sequence"/>
</dbReference>
<organism evidence="2 3">
    <name type="scientific">Fusarium oxysporum f. sp. cubense</name>
    <dbReference type="NCBI Taxonomy" id="61366"/>
    <lineage>
        <taxon>Eukaryota</taxon>
        <taxon>Fungi</taxon>
        <taxon>Dikarya</taxon>
        <taxon>Ascomycota</taxon>
        <taxon>Pezizomycotina</taxon>
        <taxon>Sordariomycetes</taxon>
        <taxon>Hypocreomycetidae</taxon>
        <taxon>Hypocreales</taxon>
        <taxon>Nectriaceae</taxon>
        <taxon>Fusarium</taxon>
        <taxon>Fusarium oxysporum species complex</taxon>
    </lineage>
</organism>
<comment type="caution">
    <text evidence="2">The sequence shown here is derived from an EMBL/GenBank/DDBJ whole genome shotgun (WGS) entry which is preliminary data.</text>
</comment>
<reference evidence="2 3" key="1">
    <citation type="submission" date="2019-07" db="EMBL/GenBank/DDBJ databases">
        <title>The First High-Quality Draft Genome Sequence of the Causal Agent of the Current Panama Disease Epidemic.</title>
        <authorList>
            <person name="Warmington R.J."/>
            <person name="Kay W."/>
            <person name="Jeffries A."/>
            <person name="Bebber D."/>
            <person name="Moore K."/>
            <person name="Studholme D.J."/>
        </authorList>
    </citation>
    <scope>NUCLEOTIDE SEQUENCE [LARGE SCALE GENOMIC DNA]</scope>
    <source>
        <strain evidence="2 3">TR4</strain>
    </source>
</reference>
<feature type="region of interest" description="Disordered" evidence="1">
    <location>
        <begin position="24"/>
        <end position="63"/>
    </location>
</feature>
<gene>
    <name evidence="2" type="ORF">FocTR4_00010112</name>
</gene>
<evidence type="ECO:0000256" key="1">
    <source>
        <dbReference type="SAM" id="MobiDB-lite"/>
    </source>
</evidence>
<evidence type="ECO:0000313" key="3">
    <source>
        <dbReference type="Proteomes" id="UP000321331"/>
    </source>
</evidence>
<feature type="compositionally biased region" description="Basic and acidic residues" evidence="1">
    <location>
        <begin position="26"/>
        <end position="36"/>
    </location>
</feature>
<dbReference type="EMBL" id="VMNF01000006">
    <property type="protein sequence ID" value="TXC06693.1"/>
    <property type="molecule type" value="Genomic_DNA"/>
</dbReference>
<proteinExistence type="predicted"/>
<name>A0A5C6T716_FUSOC</name>
<dbReference type="AlphaFoldDB" id="A0A5C6T716"/>
<protein>
    <submittedName>
        <fullName evidence="2">Uncharacterized protein</fullName>
    </submittedName>
</protein>
<accession>A0A5C6T716</accession>